<gene>
    <name evidence="1" type="ORF">NEMBOFW57_007556</name>
</gene>
<proteinExistence type="predicted"/>
<name>A0AAD4EVB4_9PEZI</name>
<dbReference type="EMBL" id="JAHCVI010000003">
    <property type="protein sequence ID" value="KAG7288036.1"/>
    <property type="molecule type" value="Genomic_DNA"/>
</dbReference>
<keyword evidence="2" id="KW-1185">Reference proteome</keyword>
<comment type="caution">
    <text evidence="1">The sequence shown here is derived from an EMBL/GenBank/DDBJ whole genome shotgun (WGS) entry which is preliminary data.</text>
</comment>
<sequence>MTDLNPVRNTSPPPDYDTTTHIHRHLLLATAVEADRVGDPCPVTLYHWNPPSIRALSVAATLSPSALGAIKGFAALGTYFLPEEADIAELLSGILASAAEAEAEAESPSIGNADPTPQLVADLIAQLGPPGPVGMLVRFFAFPVYTNDPELEGRVLRGGREFPVWKWVKPGGGYRRQGVWEAELGTALEEGEWNAGRGLDVLMGGVGRRGGGL</sequence>
<dbReference type="Proteomes" id="UP001197093">
    <property type="component" value="Unassembled WGS sequence"/>
</dbReference>
<evidence type="ECO:0000313" key="1">
    <source>
        <dbReference type="EMBL" id="KAG7288036.1"/>
    </source>
</evidence>
<evidence type="ECO:0000313" key="2">
    <source>
        <dbReference type="Proteomes" id="UP001197093"/>
    </source>
</evidence>
<protein>
    <submittedName>
        <fullName evidence="1">Uncharacterized protein</fullName>
    </submittedName>
</protein>
<accession>A0AAD4EVB4</accession>
<reference evidence="1" key="1">
    <citation type="submission" date="2023-02" db="EMBL/GenBank/DDBJ databases">
        <authorList>
            <person name="Palmer J.M."/>
        </authorList>
    </citation>
    <scope>NUCLEOTIDE SEQUENCE</scope>
    <source>
        <strain evidence="1">FW57</strain>
    </source>
</reference>
<dbReference type="AlphaFoldDB" id="A0AAD4EVB4"/>
<organism evidence="1 2">
    <name type="scientific">Staphylotrichum longicolle</name>
    <dbReference type="NCBI Taxonomy" id="669026"/>
    <lineage>
        <taxon>Eukaryota</taxon>
        <taxon>Fungi</taxon>
        <taxon>Dikarya</taxon>
        <taxon>Ascomycota</taxon>
        <taxon>Pezizomycotina</taxon>
        <taxon>Sordariomycetes</taxon>
        <taxon>Sordariomycetidae</taxon>
        <taxon>Sordariales</taxon>
        <taxon>Chaetomiaceae</taxon>
        <taxon>Staphylotrichum</taxon>
    </lineage>
</organism>